<evidence type="ECO:0000313" key="3">
    <source>
        <dbReference type="Proteomes" id="UP000639775"/>
    </source>
</evidence>
<dbReference type="Pfam" id="PF01370">
    <property type="entry name" value="Epimerase"/>
    <property type="match status" value="1"/>
</dbReference>
<dbReference type="Proteomes" id="UP000639775">
    <property type="component" value="Unassembled WGS sequence"/>
</dbReference>
<accession>A0A967BFL8</accession>
<sequence length="327" mass="35544">MSKLVTIFGGSGFVGRYIARRLAKEGWRIRVAVRRPNEAMHVKPYGAVGQVEPVFCNIRDDDSVRAVLHGADAVVNCVGTFDRNGKNNFGAVQYEGAARIARLAAELGAQRLVQISAIGADLNSDSVYAQTKAKGEAAVLEAFPDAVILRPSVVFGHEDAFFNRFAGMTRFSPVLPVVGAETKFQPVYVDDVAQAAVKGVTGDAAPGIYELGGPDVKTFRELMQQMLGVIRRRRLIANIPFGIAAIMAAVMELVQTITLKLVPPQITRDQVRSLRVDNVVSDGAKGFEELGIQPVSIETILPDYLWRFRPAGQYEAIKESASNLRAD</sequence>
<protein>
    <submittedName>
        <fullName evidence="2">Complex I NDUFA9 subunit family protein</fullName>
    </submittedName>
</protein>
<keyword evidence="3" id="KW-1185">Reference proteome</keyword>
<dbReference type="PANTHER" id="PTHR12126">
    <property type="entry name" value="NADH-UBIQUINONE OXIDOREDUCTASE 39 KDA SUBUNIT-RELATED"/>
    <property type="match status" value="1"/>
</dbReference>
<dbReference type="GO" id="GO:0044877">
    <property type="term" value="F:protein-containing complex binding"/>
    <property type="evidence" value="ECO:0007669"/>
    <property type="project" value="TreeGrafter"/>
</dbReference>
<dbReference type="InterPro" id="IPR051207">
    <property type="entry name" value="ComplexI_NDUFA9_subunit"/>
</dbReference>
<proteinExistence type="predicted"/>
<dbReference type="InterPro" id="IPR001509">
    <property type="entry name" value="Epimerase_deHydtase"/>
</dbReference>
<feature type="domain" description="NAD-dependent epimerase/dehydratase" evidence="1">
    <location>
        <begin position="5"/>
        <end position="212"/>
    </location>
</feature>
<dbReference type="RefSeq" id="WP_167192785.1">
    <property type="nucleotide sequence ID" value="NZ_JAAORB010000002.1"/>
</dbReference>
<evidence type="ECO:0000259" key="1">
    <source>
        <dbReference type="Pfam" id="PF01370"/>
    </source>
</evidence>
<comment type="caution">
    <text evidence="2">The sequence shown here is derived from an EMBL/GenBank/DDBJ whole genome shotgun (WGS) entry which is preliminary data.</text>
</comment>
<dbReference type="AlphaFoldDB" id="A0A967BFL8"/>
<dbReference type="CDD" id="cd05271">
    <property type="entry name" value="NDUFA9_like_SDR_a"/>
    <property type="match status" value="1"/>
</dbReference>
<dbReference type="SUPFAM" id="SSF51735">
    <property type="entry name" value="NAD(P)-binding Rossmann-fold domains"/>
    <property type="match status" value="1"/>
</dbReference>
<organism evidence="2 3">
    <name type="scientific">Roseovarius gahaiensis</name>
    <dbReference type="NCBI Taxonomy" id="2716691"/>
    <lineage>
        <taxon>Bacteria</taxon>
        <taxon>Pseudomonadati</taxon>
        <taxon>Pseudomonadota</taxon>
        <taxon>Alphaproteobacteria</taxon>
        <taxon>Rhodobacterales</taxon>
        <taxon>Roseobacteraceae</taxon>
        <taxon>Roseovarius</taxon>
    </lineage>
</organism>
<gene>
    <name evidence="2" type="ORF">HAT86_01255</name>
</gene>
<dbReference type="InterPro" id="IPR036291">
    <property type="entry name" value="NAD(P)-bd_dom_sf"/>
</dbReference>
<dbReference type="EMBL" id="JAAORB010000002">
    <property type="protein sequence ID" value="NHQ73092.1"/>
    <property type="molecule type" value="Genomic_DNA"/>
</dbReference>
<evidence type="ECO:0000313" key="2">
    <source>
        <dbReference type="EMBL" id="NHQ73092.1"/>
    </source>
</evidence>
<dbReference type="PANTHER" id="PTHR12126:SF11">
    <property type="entry name" value="NADH DEHYDROGENASE [UBIQUINONE] 1 ALPHA SUBCOMPLEX SUBUNIT 9, MITOCHONDRIAL"/>
    <property type="match status" value="1"/>
</dbReference>
<dbReference type="Gene3D" id="3.40.50.720">
    <property type="entry name" value="NAD(P)-binding Rossmann-like Domain"/>
    <property type="match status" value="1"/>
</dbReference>
<reference evidence="2" key="1">
    <citation type="submission" date="2020-03" db="EMBL/GenBank/DDBJ databases">
        <title>Roseovarius gahaiensis sp. nov., isolated from Gahai Saline Lake, China.</title>
        <authorList>
            <person name="Sun X."/>
        </authorList>
    </citation>
    <scope>NUCLEOTIDE SEQUENCE</scope>
    <source>
        <strain evidence="2">GH877</strain>
    </source>
</reference>
<dbReference type="FunFam" id="3.40.50.720:FF:000702">
    <property type="entry name" value="NADH dehydrogenase (Ubiquinone)"/>
    <property type="match status" value="1"/>
</dbReference>
<name>A0A967BFL8_9RHOB</name>